<dbReference type="GO" id="GO:0016740">
    <property type="term" value="F:transferase activity"/>
    <property type="evidence" value="ECO:0007669"/>
    <property type="project" value="UniProtKB-KW"/>
</dbReference>
<dbReference type="PATRIC" id="fig|1088869.3.peg.102"/>
<protein>
    <submittedName>
        <fullName evidence="6">Sugar phosphotransferase system protein</fullName>
    </submittedName>
</protein>
<proteinExistence type="predicted"/>
<dbReference type="InterPro" id="IPR011330">
    <property type="entry name" value="Glyco_hydro/deAcase_b/a-brl"/>
</dbReference>
<organism evidence="6 7">
    <name type="scientific">Gluconobacter morbifer G707</name>
    <dbReference type="NCBI Taxonomy" id="1088869"/>
    <lineage>
        <taxon>Bacteria</taxon>
        <taxon>Pseudomonadati</taxon>
        <taxon>Pseudomonadota</taxon>
        <taxon>Alphaproteobacteria</taxon>
        <taxon>Acetobacterales</taxon>
        <taxon>Acetobacteraceae</taxon>
        <taxon>Gluconobacter</taxon>
    </lineage>
</organism>
<dbReference type="PANTHER" id="PTHR31609:SF1">
    <property type="entry name" value="CARBOHYDRATE DEACETYLASE"/>
    <property type="match status" value="1"/>
</dbReference>
<dbReference type="GO" id="GO:0019213">
    <property type="term" value="F:deacetylase activity"/>
    <property type="evidence" value="ECO:0007669"/>
    <property type="project" value="TreeGrafter"/>
</dbReference>
<comment type="cofactor">
    <cofactor evidence="1">
        <name>Mg(2+)</name>
        <dbReference type="ChEBI" id="CHEBI:18420"/>
    </cofactor>
</comment>
<dbReference type="GO" id="GO:0016787">
    <property type="term" value="F:hydrolase activity"/>
    <property type="evidence" value="ECO:0007669"/>
    <property type="project" value="UniProtKB-KW"/>
</dbReference>
<keyword evidence="5" id="KW-0119">Carbohydrate metabolism</keyword>
<keyword evidence="2" id="KW-0479">Metal-binding</keyword>
<dbReference type="OrthoDB" id="9774177at2"/>
<evidence type="ECO:0000256" key="2">
    <source>
        <dbReference type="ARBA" id="ARBA00022723"/>
    </source>
</evidence>
<dbReference type="GO" id="GO:0005975">
    <property type="term" value="P:carbohydrate metabolic process"/>
    <property type="evidence" value="ECO:0007669"/>
    <property type="project" value="InterPro"/>
</dbReference>
<keyword evidence="4" id="KW-0460">Magnesium</keyword>
<comment type="caution">
    <text evidence="6">The sequence shown here is derived from an EMBL/GenBank/DDBJ whole genome shotgun (WGS) entry which is preliminary data.</text>
</comment>
<sequence length="274" mass="30586">MTRRAIVSADDFGMSLEVNDAIEEAHRRGILSTTSLMVTGNAAADAVRRARTMPDLKVGLHVVAIEGKSVLDLPAITDSEGWFGRDQFRLGVDYFFNPAARSAICREIEAQFRAFALTGLPLDHANAHKHMHLHPTVGRFLIESGVRHGLKAVRSPLEPPAPLEESDTIGDWALRHWIGVLRHQIRRAGLKTNDWCFGLRWSGHMTPDHIRGLIPRLPSGISEIYFHPATAQNAMMHRFMPDYDQTGELAALLNPTVREAFERAHVARIGWADL</sequence>
<dbReference type="AlphaFoldDB" id="G6XF37"/>
<dbReference type="eggNOG" id="COG3394">
    <property type="taxonomic scope" value="Bacteria"/>
</dbReference>
<dbReference type="STRING" id="1088869.GMO_01020"/>
<dbReference type="InterPro" id="IPR006879">
    <property type="entry name" value="YdjC-like"/>
</dbReference>
<dbReference type="EMBL" id="AGQV01000001">
    <property type="protein sequence ID" value="EHH68795.1"/>
    <property type="molecule type" value="Genomic_DNA"/>
</dbReference>
<evidence type="ECO:0000256" key="1">
    <source>
        <dbReference type="ARBA" id="ARBA00001946"/>
    </source>
</evidence>
<accession>G6XF37</accession>
<evidence type="ECO:0000256" key="3">
    <source>
        <dbReference type="ARBA" id="ARBA00022801"/>
    </source>
</evidence>
<gene>
    <name evidence="6" type="ORF">GMO_01020</name>
</gene>
<dbReference type="SUPFAM" id="SSF88713">
    <property type="entry name" value="Glycoside hydrolase/deacetylase"/>
    <property type="match status" value="1"/>
</dbReference>
<keyword evidence="3" id="KW-0378">Hydrolase</keyword>
<dbReference type="CDD" id="cd10804">
    <property type="entry name" value="YdjC_HpnK_like"/>
    <property type="match status" value="1"/>
</dbReference>
<dbReference type="InterPro" id="IPR017836">
    <property type="entry name" value="Hopanoid_biosynth-assoc_HpnK"/>
</dbReference>
<reference evidence="6 7" key="1">
    <citation type="submission" date="2011-10" db="EMBL/GenBank/DDBJ databases">
        <title>Genome sequence of Gluconobacter morbifer G707, isolated from Drosophila gut.</title>
        <authorList>
            <person name="Lee W.-J."/>
            <person name="Kim E.-K."/>
        </authorList>
    </citation>
    <scope>NUCLEOTIDE SEQUENCE [LARGE SCALE GENOMIC DNA]</scope>
    <source>
        <strain evidence="6 7">G707</strain>
    </source>
</reference>
<keyword evidence="7" id="KW-1185">Reference proteome</keyword>
<dbReference type="Pfam" id="PF04794">
    <property type="entry name" value="YdjC"/>
    <property type="match status" value="1"/>
</dbReference>
<evidence type="ECO:0000256" key="5">
    <source>
        <dbReference type="ARBA" id="ARBA00023277"/>
    </source>
</evidence>
<dbReference type="GO" id="GO:0046872">
    <property type="term" value="F:metal ion binding"/>
    <property type="evidence" value="ECO:0007669"/>
    <property type="project" value="UniProtKB-KW"/>
</dbReference>
<dbReference type="PANTHER" id="PTHR31609">
    <property type="entry name" value="YDJC DEACETYLASE FAMILY MEMBER"/>
    <property type="match status" value="1"/>
</dbReference>
<dbReference type="Gene3D" id="3.20.20.370">
    <property type="entry name" value="Glycoside hydrolase/deacetylase"/>
    <property type="match status" value="1"/>
</dbReference>
<name>G6XF37_9PROT</name>
<dbReference type="RefSeq" id="WP_008850253.1">
    <property type="nucleotide sequence ID" value="NZ_AGQV01000001.1"/>
</dbReference>
<evidence type="ECO:0000313" key="7">
    <source>
        <dbReference type="Proteomes" id="UP000004949"/>
    </source>
</evidence>
<evidence type="ECO:0000313" key="6">
    <source>
        <dbReference type="EMBL" id="EHH68795.1"/>
    </source>
</evidence>
<keyword evidence="6" id="KW-0808">Transferase</keyword>
<evidence type="ECO:0000256" key="4">
    <source>
        <dbReference type="ARBA" id="ARBA00022842"/>
    </source>
</evidence>
<dbReference type="Proteomes" id="UP000004949">
    <property type="component" value="Unassembled WGS sequence"/>
</dbReference>
<dbReference type="NCBIfam" id="TIGR03473">
    <property type="entry name" value="HpnK"/>
    <property type="match status" value="1"/>
</dbReference>